<name>A0A191ZIM0_9GAMM</name>
<dbReference type="AlphaFoldDB" id="A0A191ZIM0"/>
<dbReference type="KEGG" id="haz:A9404_10290"/>
<evidence type="ECO:0000313" key="2">
    <source>
        <dbReference type="Proteomes" id="UP000078596"/>
    </source>
</evidence>
<evidence type="ECO:0000313" key="1">
    <source>
        <dbReference type="EMBL" id="ANJ67710.1"/>
    </source>
</evidence>
<reference evidence="1 2" key="1">
    <citation type="submission" date="2016-06" db="EMBL/GenBank/DDBJ databases">
        <title>Insight into the functional genes involving in sulfur oxidation in Pearl River water.</title>
        <authorList>
            <person name="Luo J."/>
            <person name="Tan X."/>
            <person name="Lin W."/>
        </authorList>
    </citation>
    <scope>NUCLEOTIDE SEQUENCE [LARGE SCALE GENOMIC DNA]</scope>
    <source>
        <strain evidence="1 2">LS2</strain>
    </source>
</reference>
<accession>A0A191ZIM0</accession>
<protein>
    <submittedName>
        <fullName evidence="1">Uncharacterized protein</fullName>
    </submittedName>
</protein>
<organism evidence="1 2">
    <name type="scientific">Halothiobacillus diazotrophicus</name>
    <dbReference type="NCBI Taxonomy" id="1860122"/>
    <lineage>
        <taxon>Bacteria</taxon>
        <taxon>Pseudomonadati</taxon>
        <taxon>Pseudomonadota</taxon>
        <taxon>Gammaproteobacteria</taxon>
        <taxon>Chromatiales</taxon>
        <taxon>Halothiobacillaceae</taxon>
        <taxon>Halothiobacillus</taxon>
    </lineage>
</organism>
<gene>
    <name evidence="1" type="ORF">A9404_10290</name>
</gene>
<sequence length="74" mass="8440">MSKLSPVNCFRQNVLLALMPAVGYKIKTGYKWRELAVLLRIRAVAVIHIFHINSQLLKKYVVQIIDSSMAGDIR</sequence>
<keyword evidence="2" id="KW-1185">Reference proteome</keyword>
<proteinExistence type="predicted"/>
<dbReference type="EMBL" id="CP016027">
    <property type="protein sequence ID" value="ANJ67710.1"/>
    <property type="molecule type" value="Genomic_DNA"/>
</dbReference>
<dbReference type="Proteomes" id="UP000078596">
    <property type="component" value="Chromosome"/>
</dbReference>